<reference evidence="2" key="1">
    <citation type="submission" date="2024-07" db="EMBL/GenBank/DDBJ databases">
        <authorList>
            <person name="Yu S.T."/>
        </authorList>
    </citation>
    <scope>NUCLEOTIDE SEQUENCE</scope>
    <source>
        <strain evidence="2">R02</strain>
    </source>
</reference>
<proteinExistence type="predicted"/>
<keyword evidence="1" id="KW-0732">Signal</keyword>
<accession>A0AB39LEF5</accession>
<evidence type="ECO:0008006" key="3">
    <source>
        <dbReference type="Google" id="ProtNLM"/>
    </source>
</evidence>
<dbReference type="AlphaFoldDB" id="A0AB39LEF5"/>
<protein>
    <recommendedName>
        <fullName evidence="3">Lipoprotein</fullName>
    </recommendedName>
</protein>
<evidence type="ECO:0000256" key="1">
    <source>
        <dbReference type="SAM" id="SignalP"/>
    </source>
</evidence>
<gene>
    <name evidence="2" type="ORF">AB5J57_00415</name>
</gene>
<sequence length="236" mass="25934">MRTTTLLGSLLAILAVAVSACSSQNRAISSEEVHKLAGSAQAGKARQAAEERLRTFIQAYTDHTPLSLGIIVICDRCLGGEKTRRFDPNGYDPYKIKCSLSISAYYGADPKKMGSVLDSILDGGDVTGSLIAFGHDYYHDHLVDYHRGQGPDPIGVDAGEPTQLSNPDQTLSWDPVRDRNPRRMVQEPDVCLDHNPPVTRCVVEPTSQTVAAIRNQYGMVFRLDLSVPEYYKVPKK</sequence>
<dbReference type="PROSITE" id="PS51257">
    <property type="entry name" value="PROKAR_LIPOPROTEIN"/>
    <property type="match status" value="1"/>
</dbReference>
<feature type="chain" id="PRO_5044280146" description="Lipoprotein" evidence="1">
    <location>
        <begin position="21"/>
        <end position="236"/>
    </location>
</feature>
<evidence type="ECO:0000313" key="2">
    <source>
        <dbReference type="EMBL" id="XDP92069.1"/>
    </source>
</evidence>
<name>A0AB39LEF5_9ACTN</name>
<organism evidence="2">
    <name type="scientific">Streptomyces sp. R02</name>
    <dbReference type="NCBI Taxonomy" id="3238623"/>
    <lineage>
        <taxon>Bacteria</taxon>
        <taxon>Bacillati</taxon>
        <taxon>Actinomycetota</taxon>
        <taxon>Actinomycetes</taxon>
        <taxon>Kitasatosporales</taxon>
        <taxon>Streptomycetaceae</taxon>
        <taxon>Streptomyces</taxon>
    </lineage>
</organism>
<dbReference type="EMBL" id="CP163429">
    <property type="protein sequence ID" value="XDP92069.1"/>
    <property type="molecule type" value="Genomic_DNA"/>
</dbReference>
<dbReference type="RefSeq" id="WP_369153940.1">
    <property type="nucleotide sequence ID" value="NZ_CP163429.1"/>
</dbReference>
<feature type="signal peptide" evidence="1">
    <location>
        <begin position="1"/>
        <end position="20"/>
    </location>
</feature>